<dbReference type="PANTHER" id="PTHR42724">
    <property type="entry name" value="TETRAACYLDISACCHARIDE 4'-KINASE"/>
    <property type="match status" value="1"/>
</dbReference>
<dbReference type="Pfam" id="PF02606">
    <property type="entry name" value="LpxK"/>
    <property type="match status" value="1"/>
</dbReference>
<dbReference type="GO" id="GO:0009245">
    <property type="term" value="P:lipid A biosynthetic process"/>
    <property type="evidence" value="ECO:0007669"/>
    <property type="project" value="UniProtKB-UniRule"/>
</dbReference>
<evidence type="ECO:0000256" key="3">
    <source>
        <dbReference type="ARBA" id="ARBA00012071"/>
    </source>
</evidence>
<comment type="caution">
    <text evidence="14">The sequence shown here is derived from an EMBL/GenBank/DDBJ whole genome shotgun (WGS) entry which is preliminary data.</text>
</comment>
<dbReference type="EMBL" id="BMXF01000001">
    <property type="protein sequence ID" value="GHB64947.1"/>
    <property type="molecule type" value="Genomic_DNA"/>
</dbReference>
<dbReference type="GO" id="GO:0005886">
    <property type="term" value="C:plasma membrane"/>
    <property type="evidence" value="ECO:0007669"/>
    <property type="project" value="TreeGrafter"/>
</dbReference>
<evidence type="ECO:0000256" key="9">
    <source>
        <dbReference type="ARBA" id="ARBA00022777"/>
    </source>
</evidence>
<keyword evidence="6 13" id="KW-0441">Lipid A biosynthesis</keyword>
<evidence type="ECO:0000313" key="15">
    <source>
        <dbReference type="Proteomes" id="UP000598271"/>
    </source>
</evidence>
<sequence length="363" mass="40901">MKKIEPDRKRLSERNIVRILLKPLSFLYGLVTTLRNRLYDNRMLRSESTSQFSIVVGNLTVGGTGKTPLVEYLIRTLGQQNGIVTLSRGYGRESRGFMMASPDSTAADIGDEPLQYYQKFGQKIPVAVCENRVEGSRLLEEYFPAHKLLLLDDAFQHRALRPDVAILLNDFNRPFYQDDPFPGGRLREGRSGAERADAIITTKCPPDLSAKAKESIRQSIAKYAAPGTPCFFAGVRYGAMRSFDDTDVPARSVVLVTGIAQPQPLQQYVAEKFGLDQHIRFPDHHGYTEADVAEMLKSLKNDQIILTTEKDKVKLRPLAAEINATSRFCYIPIEVEFGDETEAFREWLRVSVVQPLQARPVMD</sequence>
<evidence type="ECO:0000256" key="1">
    <source>
        <dbReference type="ARBA" id="ARBA00002274"/>
    </source>
</evidence>
<dbReference type="EC" id="2.7.1.130" evidence="3 13"/>
<evidence type="ECO:0000256" key="12">
    <source>
        <dbReference type="ARBA" id="ARBA00029757"/>
    </source>
</evidence>
<name>A0A8J3D3E1_9BACT</name>
<evidence type="ECO:0000256" key="11">
    <source>
        <dbReference type="ARBA" id="ARBA00023098"/>
    </source>
</evidence>
<gene>
    <name evidence="13 14" type="primary">lpxK</name>
    <name evidence="14" type="ORF">GCM10007390_18800</name>
</gene>
<dbReference type="HAMAP" id="MF_00409">
    <property type="entry name" value="LpxK"/>
    <property type="match status" value="1"/>
</dbReference>
<comment type="catalytic activity">
    <reaction evidence="13">
        <text>a lipid A disaccharide + ATP = a lipid IVA + ADP + H(+)</text>
        <dbReference type="Rhea" id="RHEA:67840"/>
        <dbReference type="ChEBI" id="CHEBI:15378"/>
        <dbReference type="ChEBI" id="CHEBI:30616"/>
        <dbReference type="ChEBI" id="CHEBI:176343"/>
        <dbReference type="ChEBI" id="CHEBI:176425"/>
        <dbReference type="ChEBI" id="CHEBI:456216"/>
        <dbReference type="EC" id="2.7.1.130"/>
    </reaction>
</comment>
<dbReference type="GO" id="GO:0009244">
    <property type="term" value="P:lipopolysaccharide core region biosynthetic process"/>
    <property type="evidence" value="ECO:0007669"/>
    <property type="project" value="TreeGrafter"/>
</dbReference>
<evidence type="ECO:0000313" key="14">
    <source>
        <dbReference type="EMBL" id="GHB64947.1"/>
    </source>
</evidence>
<evidence type="ECO:0000256" key="10">
    <source>
        <dbReference type="ARBA" id="ARBA00022840"/>
    </source>
</evidence>
<dbReference type="NCBIfam" id="TIGR00682">
    <property type="entry name" value="lpxK"/>
    <property type="match status" value="1"/>
</dbReference>
<reference evidence="14 15" key="1">
    <citation type="journal article" date="2014" name="Int. J. Syst. Evol. Microbiol.">
        <title>Complete genome sequence of Corynebacterium casei LMG S-19264T (=DSM 44701T), isolated from a smear-ripened cheese.</title>
        <authorList>
            <consortium name="US DOE Joint Genome Institute (JGI-PGF)"/>
            <person name="Walter F."/>
            <person name="Albersmeier A."/>
            <person name="Kalinowski J."/>
            <person name="Ruckert C."/>
        </authorList>
    </citation>
    <scope>NUCLEOTIDE SEQUENCE [LARGE SCALE GENOMIC DNA]</scope>
    <source>
        <strain evidence="14 15">KCTC 12866</strain>
    </source>
</reference>
<dbReference type="RefSeq" id="WP_189564045.1">
    <property type="nucleotide sequence ID" value="NZ_BMXF01000001.1"/>
</dbReference>
<organism evidence="14 15">
    <name type="scientific">Persicitalea jodogahamensis</name>
    <dbReference type="NCBI Taxonomy" id="402147"/>
    <lineage>
        <taxon>Bacteria</taxon>
        <taxon>Pseudomonadati</taxon>
        <taxon>Bacteroidota</taxon>
        <taxon>Cytophagia</taxon>
        <taxon>Cytophagales</taxon>
        <taxon>Spirosomataceae</taxon>
        <taxon>Persicitalea</taxon>
    </lineage>
</organism>
<evidence type="ECO:0000256" key="5">
    <source>
        <dbReference type="ARBA" id="ARBA00022516"/>
    </source>
</evidence>
<proteinExistence type="inferred from homology"/>
<evidence type="ECO:0000256" key="2">
    <source>
        <dbReference type="ARBA" id="ARBA00004870"/>
    </source>
</evidence>
<keyword evidence="10 13" id="KW-0067">ATP-binding</keyword>
<dbReference type="GO" id="GO:0009029">
    <property type="term" value="F:lipid-A 4'-kinase activity"/>
    <property type="evidence" value="ECO:0007669"/>
    <property type="project" value="UniProtKB-UniRule"/>
</dbReference>
<dbReference type="PANTHER" id="PTHR42724:SF1">
    <property type="entry name" value="TETRAACYLDISACCHARIDE 4'-KINASE, MITOCHONDRIAL-RELATED"/>
    <property type="match status" value="1"/>
</dbReference>
<keyword evidence="11 13" id="KW-0443">Lipid metabolism</keyword>
<keyword evidence="9 13" id="KW-0418">Kinase</keyword>
<feature type="binding site" evidence="13">
    <location>
        <begin position="60"/>
        <end position="67"/>
    </location>
    <ligand>
        <name>ATP</name>
        <dbReference type="ChEBI" id="CHEBI:30616"/>
    </ligand>
</feature>
<evidence type="ECO:0000256" key="6">
    <source>
        <dbReference type="ARBA" id="ARBA00022556"/>
    </source>
</evidence>
<comment type="pathway">
    <text evidence="2 13">Glycolipid biosynthesis; lipid IV(A) biosynthesis; lipid IV(A) from (3R)-3-hydroxytetradecanoyl-[acyl-carrier-protein] and UDP-N-acetyl-alpha-D-glucosamine: step 6/6.</text>
</comment>
<keyword evidence="15" id="KW-1185">Reference proteome</keyword>
<dbReference type="GO" id="GO:0005524">
    <property type="term" value="F:ATP binding"/>
    <property type="evidence" value="ECO:0007669"/>
    <property type="project" value="UniProtKB-UniRule"/>
</dbReference>
<evidence type="ECO:0000256" key="13">
    <source>
        <dbReference type="HAMAP-Rule" id="MF_00409"/>
    </source>
</evidence>
<protein>
    <recommendedName>
        <fullName evidence="4 13">Tetraacyldisaccharide 4'-kinase</fullName>
        <ecNumber evidence="3 13">2.7.1.130</ecNumber>
    </recommendedName>
    <alternativeName>
        <fullName evidence="12 13">Lipid A 4'-kinase</fullName>
    </alternativeName>
</protein>
<comment type="similarity">
    <text evidence="13">Belongs to the LpxK family.</text>
</comment>
<evidence type="ECO:0000256" key="8">
    <source>
        <dbReference type="ARBA" id="ARBA00022741"/>
    </source>
</evidence>
<accession>A0A8J3D3E1</accession>
<dbReference type="AlphaFoldDB" id="A0A8J3D3E1"/>
<dbReference type="InterPro" id="IPR003758">
    <property type="entry name" value="LpxK"/>
</dbReference>
<evidence type="ECO:0000256" key="4">
    <source>
        <dbReference type="ARBA" id="ARBA00016436"/>
    </source>
</evidence>
<comment type="function">
    <text evidence="1 13">Transfers the gamma-phosphate of ATP to the 4'-position of a tetraacyldisaccharide 1-phosphate intermediate (termed DS-1-P) to form tetraacyldisaccharide 1,4'-bis-phosphate (lipid IVA).</text>
</comment>
<keyword evidence="7 13" id="KW-0808">Transferase</keyword>
<keyword evidence="8 13" id="KW-0547">Nucleotide-binding</keyword>
<dbReference type="UniPathway" id="UPA00359">
    <property type="reaction ID" value="UER00482"/>
</dbReference>
<keyword evidence="5 13" id="KW-0444">Lipid biosynthesis</keyword>
<dbReference type="Proteomes" id="UP000598271">
    <property type="component" value="Unassembled WGS sequence"/>
</dbReference>
<evidence type="ECO:0000256" key="7">
    <source>
        <dbReference type="ARBA" id="ARBA00022679"/>
    </source>
</evidence>